<dbReference type="OrthoDB" id="5419927at2759"/>
<evidence type="ECO:0000313" key="1">
    <source>
        <dbReference type="EMBL" id="KAF1964949.1"/>
    </source>
</evidence>
<proteinExistence type="predicted"/>
<dbReference type="Proteomes" id="UP000800036">
    <property type="component" value="Unassembled WGS sequence"/>
</dbReference>
<sequence>MSIWEDRAYLVLLIAPGKRVSHRHALIASPHLAYQRFESFSSTNEFISYRFPAIAVELEAVNRKRGIASLIIQHLLTILFGCRVGPVVHTPRLLRSFKAIRALHKGDELADKVPTIATKDITAPLSSGFVQAVPEIVEILAPDTDAAPTVESTTKKHFLNDALYQDVEKQKFQLQQAIRSYEKMTAGSPLKAGLDLKSLTTWDDVCAEVDHARERYEDAKGVFATIKKGFSKLGKQHEAVNAWMALLPSSNEYLSLMCGGLKLVISAAGRLKEMDDTAVMALTEIPSLLLDTQEVVDLFAKAAQGCHYKTSMNTNTEVRALQATNLETLEKVKYLEGVITSFLSANALIDPNMRALRLPPQSVRKAASSEDMIMIKERARSRKALLEALDTKDSTTPNDISVNLRMAWALSKDTQSRIMALMQDPKLHRWIVTPHSTAPFVNGNCSAAAQRSPMPYRAHPPQRPRQRPAGMLRNLIAQLLLAYPNFELTTVRKIRSLDYEDIDDLCDIFERLIAQVPGHIIVFCIIDAVGVFEEDKAQRRDARTVMETLVDLTEVEEGMCTFKLLATCSWNSTSLYKVFENQENGLV</sequence>
<keyword evidence="2" id="KW-1185">Reference proteome</keyword>
<protein>
    <submittedName>
        <fullName evidence="1">Uncharacterized protein</fullName>
    </submittedName>
</protein>
<reference evidence="1" key="1">
    <citation type="journal article" date="2020" name="Stud. Mycol.">
        <title>101 Dothideomycetes genomes: a test case for predicting lifestyles and emergence of pathogens.</title>
        <authorList>
            <person name="Haridas S."/>
            <person name="Albert R."/>
            <person name="Binder M."/>
            <person name="Bloem J."/>
            <person name="Labutti K."/>
            <person name="Salamov A."/>
            <person name="Andreopoulos B."/>
            <person name="Baker S."/>
            <person name="Barry K."/>
            <person name="Bills G."/>
            <person name="Bluhm B."/>
            <person name="Cannon C."/>
            <person name="Castanera R."/>
            <person name="Culley D."/>
            <person name="Daum C."/>
            <person name="Ezra D."/>
            <person name="Gonzalez J."/>
            <person name="Henrissat B."/>
            <person name="Kuo A."/>
            <person name="Liang C."/>
            <person name="Lipzen A."/>
            <person name="Lutzoni F."/>
            <person name="Magnuson J."/>
            <person name="Mondo S."/>
            <person name="Nolan M."/>
            <person name="Ohm R."/>
            <person name="Pangilinan J."/>
            <person name="Park H.-J."/>
            <person name="Ramirez L."/>
            <person name="Alfaro M."/>
            <person name="Sun H."/>
            <person name="Tritt A."/>
            <person name="Yoshinaga Y."/>
            <person name="Zwiers L.-H."/>
            <person name="Turgeon B."/>
            <person name="Goodwin S."/>
            <person name="Spatafora J."/>
            <person name="Crous P."/>
            <person name="Grigoriev I."/>
        </authorList>
    </citation>
    <scope>NUCLEOTIDE SEQUENCE</scope>
    <source>
        <strain evidence="1">CBS 107.79</strain>
    </source>
</reference>
<accession>A0A6A5UM01</accession>
<dbReference type="AlphaFoldDB" id="A0A6A5UM01"/>
<dbReference type="EMBL" id="ML976773">
    <property type="protein sequence ID" value="KAF1964949.1"/>
    <property type="molecule type" value="Genomic_DNA"/>
</dbReference>
<organism evidence="1 2">
    <name type="scientific">Bimuria novae-zelandiae CBS 107.79</name>
    <dbReference type="NCBI Taxonomy" id="1447943"/>
    <lineage>
        <taxon>Eukaryota</taxon>
        <taxon>Fungi</taxon>
        <taxon>Dikarya</taxon>
        <taxon>Ascomycota</taxon>
        <taxon>Pezizomycotina</taxon>
        <taxon>Dothideomycetes</taxon>
        <taxon>Pleosporomycetidae</taxon>
        <taxon>Pleosporales</taxon>
        <taxon>Massarineae</taxon>
        <taxon>Didymosphaeriaceae</taxon>
        <taxon>Bimuria</taxon>
    </lineage>
</organism>
<gene>
    <name evidence="1" type="ORF">BU23DRAFT_629457</name>
</gene>
<dbReference type="PANTHER" id="PTHR40619">
    <property type="entry name" value="FUNGAL STAND N-TERMINAL GOODBYE DOMAIN-CONTAINING PROTEIN"/>
    <property type="match status" value="1"/>
</dbReference>
<evidence type="ECO:0000313" key="2">
    <source>
        <dbReference type="Proteomes" id="UP000800036"/>
    </source>
</evidence>
<dbReference type="PANTHER" id="PTHR40619:SF3">
    <property type="entry name" value="FUNGAL STAND N-TERMINAL GOODBYE DOMAIN-CONTAINING PROTEIN"/>
    <property type="match status" value="1"/>
</dbReference>
<name>A0A6A5UM01_9PLEO</name>